<dbReference type="EMBL" id="AFCO01002114">
    <property type="protein sequence ID" value="EHC47168.1"/>
    <property type="molecule type" value="Genomic_DNA"/>
</dbReference>
<dbReference type="AlphaFoldDB" id="G5NMQ2"/>
<gene>
    <name evidence="1" type="ORF">LTSEINV_6433</name>
</gene>
<reference evidence="1 2" key="1">
    <citation type="journal article" date="2011" name="BMC Genomics">
        <title>Genome sequencing reveals diversification of virulence factor content and possible host adaptation in distinct subpopulations of Salmonella enterica.</title>
        <authorList>
            <person name="den Bakker H.C."/>
            <person name="Moreno Switt A.I."/>
            <person name="Govoni G."/>
            <person name="Cummings C.A."/>
            <person name="Ranieri M.L."/>
            <person name="Degoricija L."/>
            <person name="Hoelzer K."/>
            <person name="Rodriguez-Rivera L.D."/>
            <person name="Brown S."/>
            <person name="Bolchacova E."/>
            <person name="Furtado M.R."/>
            <person name="Wiedmann M."/>
        </authorList>
    </citation>
    <scope>NUCLEOTIDE SEQUENCE [LARGE SCALE GENOMIC DNA]</scope>
    <source>
        <strain evidence="1 2">R8-3668</strain>
    </source>
</reference>
<evidence type="ECO:0000313" key="2">
    <source>
        <dbReference type="Proteomes" id="UP000003532"/>
    </source>
</evidence>
<comment type="caution">
    <text evidence="1">The sequence shown here is derived from an EMBL/GenBank/DDBJ whole genome shotgun (WGS) entry which is preliminary data.</text>
</comment>
<dbReference type="Proteomes" id="UP000003532">
    <property type="component" value="Unassembled WGS sequence"/>
</dbReference>
<dbReference type="BioCyc" id="SENT913075:G120P-1577-MONOMER"/>
<accession>G5NMQ2</accession>
<sequence>MKTWPDPTLNSAARTELEAATGLSLSPKQYDYLLKLDMTTQPVSRITMLYDLVFNTADTVFSDLPSPENSGAM</sequence>
<organism evidence="1 2">
    <name type="scientific">Salmonella enterica subsp. enterica serovar Inverness str. R8-3668</name>
    <dbReference type="NCBI Taxonomy" id="913075"/>
    <lineage>
        <taxon>Bacteria</taxon>
        <taxon>Pseudomonadati</taxon>
        <taxon>Pseudomonadota</taxon>
        <taxon>Gammaproteobacteria</taxon>
        <taxon>Enterobacterales</taxon>
        <taxon>Enterobacteriaceae</taxon>
        <taxon>Salmonella</taxon>
    </lineage>
</organism>
<proteinExistence type="predicted"/>
<dbReference type="PATRIC" id="fig|913075.3.peg.5142"/>
<name>G5NMQ2_SALET</name>
<evidence type="ECO:0000313" key="1">
    <source>
        <dbReference type="EMBL" id="EHC47168.1"/>
    </source>
</evidence>
<protein>
    <submittedName>
        <fullName evidence="1">IncI1 plasmid conjugative transfer protein TraB</fullName>
    </submittedName>
</protein>